<feature type="compositionally biased region" description="Polar residues" evidence="9">
    <location>
        <begin position="1"/>
        <end position="11"/>
    </location>
</feature>
<feature type="transmembrane region" description="Helical" evidence="10">
    <location>
        <begin position="237"/>
        <end position="254"/>
    </location>
</feature>
<dbReference type="GO" id="GO:0030322">
    <property type="term" value="P:stabilization of membrane potential"/>
    <property type="evidence" value="ECO:0007669"/>
    <property type="project" value="TreeGrafter"/>
</dbReference>
<evidence type="ECO:0000313" key="12">
    <source>
        <dbReference type="EMBL" id="CAH1390898.1"/>
    </source>
</evidence>
<evidence type="ECO:0000256" key="4">
    <source>
        <dbReference type="ARBA" id="ARBA00022989"/>
    </source>
</evidence>
<comment type="subcellular location">
    <subcellularLocation>
        <location evidence="1">Membrane</location>
        <topology evidence="1">Multi-pass membrane protein</topology>
    </subcellularLocation>
</comment>
<proteinExistence type="inferred from homology"/>
<dbReference type="GO" id="GO:0005886">
    <property type="term" value="C:plasma membrane"/>
    <property type="evidence" value="ECO:0007669"/>
    <property type="project" value="TreeGrafter"/>
</dbReference>
<evidence type="ECO:0000256" key="3">
    <source>
        <dbReference type="ARBA" id="ARBA00022692"/>
    </source>
</evidence>
<dbReference type="EMBL" id="OV725077">
    <property type="protein sequence ID" value="CAH1390898.1"/>
    <property type="molecule type" value="Genomic_DNA"/>
</dbReference>
<evidence type="ECO:0000256" key="6">
    <source>
        <dbReference type="ARBA" id="ARBA00023136"/>
    </source>
</evidence>
<evidence type="ECO:0000256" key="7">
    <source>
        <dbReference type="ARBA" id="ARBA00023303"/>
    </source>
</evidence>
<dbReference type="PRINTS" id="PR01333">
    <property type="entry name" value="2POREKCHANEL"/>
</dbReference>
<protein>
    <recommendedName>
        <fullName evidence="11">Potassium channel domain-containing protein</fullName>
    </recommendedName>
</protein>
<dbReference type="Proteomes" id="UP001152798">
    <property type="component" value="Chromosome 1"/>
</dbReference>
<sequence length="369" mass="40126">MTGSPLQSSASESHHSGQAGIPLTHYNSLQRRGLDDRTTKKTGSVPVKAIIQRVIQPLRVKPSITPAARKSLHMNITKDSIRSVVFPNEPDLSQKSTRRGIQSSVQAAAQKGVLVPISEGATPESLARWNHLQAIFFASTVLTTIGYGNIAPVTTAGRVFCLLFALIGIPLCLTVIADLGILVAGSLPDLASKMESLSTTVKSLVSAFVALFLLLVFLAIGALLFMHLEDDWNFFDSFYFCFITMTTIGFGDLVPQKPQYMLLCTLYILVGLGLTSTIIEIVRMEYAKSWKRLQALAEALRRLGEGGSGQTAVDLSAFQGDLRKVFFSLSKNSKGSENWEKTVNSIVSSFGKPKAKPNIIQIIIYESSV</sequence>
<evidence type="ECO:0000256" key="2">
    <source>
        <dbReference type="ARBA" id="ARBA00022448"/>
    </source>
</evidence>
<keyword evidence="2 8" id="KW-0813">Transport</keyword>
<keyword evidence="5 8" id="KW-0406">Ion transport</keyword>
<evidence type="ECO:0000256" key="9">
    <source>
        <dbReference type="SAM" id="MobiDB-lite"/>
    </source>
</evidence>
<evidence type="ECO:0000256" key="8">
    <source>
        <dbReference type="RuleBase" id="RU003857"/>
    </source>
</evidence>
<evidence type="ECO:0000259" key="11">
    <source>
        <dbReference type="Pfam" id="PF07885"/>
    </source>
</evidence>
<organism evidence="12 13">
    <name type="scientific">Nezara viridula</name>
    <name type="common">Southern green stink bug</name>
    <name type="synonym">Cimex viridulus</name>
    <dbReference type="NCBI Taxonomy" id="85310"/>
    <lineage>
        <taxon>Eukaryota</taxon>
        <taxon>Metazoa</taxon>
        <taxon>Ecdysozoa</taxon>
        <taxon>Arthropoda</taxon>
        <taxon>Hexapoda</taxon>
        <taxon>Insecta</taxon>
        <taxon>Pterygota</taxon>
        <taxon>Neoptera</taxon>
        <taxon>Paraneoptera</taxon>
        <taxon>Hemiptera</taxon>
        <taxon>Heteroptera</taxon>
        <taxon>Panheteroptera</taxon>
        <taxon>Pentatomomorpha</taxon>
        <taxon>Pentatomoidea</taxon>
        <taxon>Pentatomidae</taxon>
        <taxon>Pentatominae</taxon>
        <taxon>Nezara</taxon>
    </lineage>
</organism>
<keyword evidence="3 8" id="KW-0812">Transmembrane</keyword>
<dbReference type="AlphaFoldDB" id="A0A9P0GYI8"/>
<feature type="region of interest" description="Disordered" evidence="9">
    <location>
        <begin position="1"/>
        <end position="42"/>
    </location>
</feature>
<dbReference type="PANTHER" id="PTHR11003">
    <property type="entry name" value="POTASSIUM CHANNEL, SUBFAMILY K"/>
    <property type="match status" value="1"/>
</dbReference>
<feature type="domain" description="Potassium channel" evidence="11">
    <location>
        <begin position="214"/>
        <end position="282"/>
    </location>
</feature>
<dbReference type="PANTHER" id="PTHR11003:SF142">
    <property type="entry name" value="POTASSIUM CHANNEL DOMAIN-CONTAINING PROTEIN"/>
    <property type="match status" value="1"/>
</dbReference>
<dbReference type="GO" id="GO:0015271">
    <property type="term" value="F:outward rectifier potassium channel activity"/>
    <property type="evidence" value="ECO:0007669"/>
    <property type="project" value="TreeGrafter"/>
</dbReference>
<dbReference type="Gene3D" id="1.10.287.70">
    <property type="match status" value="1"/>
</dbReference>
<dbReference type="GO" id="GO:0022841">
    <property type="term" value="F:potassium ion leak channel activity"/>
    <property type="evidence" value="ECO:0007669"/>
    <property type="project" value="TreeGrafter"/>
</dbReference>
<evidence type="ECO:0000256" key="10">
    <source>
        <dbReference type="SAM" id="Phobius"/>
    </source>
</evidence>
<dbReference type="Pfam" id="PF07885">
    <property type="entry name" value="Ion_trans_2"/>
    <property type="match status" value="2"/>
</dbReference>
<dbReference type="SUPFAM" id="SSF81324">
    <property type="entry name" value="Voltage-gated potassium channels"/>
    <property type="match status" value="2"/>
</dbReference>
<gene>
    <name evidence="12" type="ORF">NEZAVI_LOCUS2013</name>
</gene>
<reference evidence="12" key="1">
    <citation type="submission" date="2022-01" db="EMBL/GenBank/DDBJ databases">
        <authorList>
            <person name="King R."/>
        </authorList>
    </citation>
    <scope>NUCLEOTIDE SEQUENCE</scope>
</reference>
<keyword evidence="13" id="KW-1185">Reference proteome</keyword>
<feature type="domain" description="Potassium channel" evidence="11">
    <location>
        <begin position="126"/>
        <end position="183"/>
    </location>
</feature>
<accession>A0A9P0GYI8</accession>
<dbReference type="OrthoDB" id="297496at2759"/>
<feature type="transmembrane region" description="Helical" evidence="10">
    <location>
        <begin position="204"/>
        <end position="225"/>
    </location>
</feature>
<name>A0A9P0GYI8_NEZVI</name>
<keyword evidence="7 8" id="KW-0407">Ion channel</keyword>
<evidence type="ECO:0000256" key="1">
    <source>
        <dbReference type="ARBA" id="ARBA00004141"/>
    </source>
</evidence>
<dbReference type="InterPro" id="IPR013099">
    <property type="entry name" value="K_chnl_dom"/>
</dbReference>
<feature type="transmembrane region" description="Helical" evidence="10">
    <location>
        <begin position="260"/>
        <end position="282"/>
    </location>
</feature>
<keyword evidence="4 10" id="KW-1133">Transmembrane helix</keyword>
<evidence type="ECO:0000256" key="5">
    <source>
        <dbReference type="ARBA" id="ARBA00023065"/>
    </source>
</evidence>
<comment type="similarity">
    <text evidence="8">Belongs to the two pore domain potassium channel (TC 1.A.1.8) family.</text>
</comment>
<evidence type="ECO:0000313" key="13">
    <source>
        <dbReference type="Proteomes" id="UP001152798"/>
    </source>
</evidence>
<feature type="transmembrane region" description="Helical" evidence="10">
    <location>
        <begin position="159"/>
        <end position="184"/>
    </location>
</feature>
<keyword evidence="6 10" id="KW-0472">Membrane</keyword>
<dbReference type="InterPro" id="IPR003280">
    <property type="entry name" value="2pore_dom_K_chnl"/>
</dbReference>